<dbReference type="EMBL" id="KE345541">
    <property type="protein sequence ID" value="EXC05790.1"/>
    <property type="molecule type" value="Genomic_DNA"/>
</dbReference>
<accession>W9S2V1</accession>
<protein>
    <submittedName>
        <fullName evidence="1">Uncharacterized protein</fullName>
    </submittedName>
</protein>
<gene>
    <name evidence="1" type="ORF">L484_001216</name>
</gene>
<name>W9S2V1_9ROSA</name>
<dbReference type="AlphaFoldDB" id="W9S2V1"/>
<organism evidence="1 2">
    <name type="scientific">Morus notabilis</name>
    <dbReference type="NCBI Taxonomy" id="981085"/>
    <lineage>
        <taxon>Eukaryota</taxon>
        <taxon>Viridiplantae</taxon>
        <taxon>Streptophyta</taxon>
        <taxon>Embryophyta</taxon>
        <taxon>Tracheophyta</taxon>
        <taxon>Spermatophyta</taxon>
        <taxon>Magnoliopsida</taxon>
        <taxon>eudicotyledons</taxon>
        <taxon>Gunneridae</taxon>
        <taxon>Pentapetalae</taxon>
        <taxon>rosids</taxon>
        <taxon>fabids</taxon>
        <taxon>Rosales</taxon>
        <taxon>Moraceae</taxon>
        <taxon>Moreae</taxon>
        <taxon>Morus</taxon>
    </lineage>
</organism>
<dbReference type="PANTHER" id="PTHR37263:SF2">
    <property type="entry name" value="EXPRESSED PROTEIN"/>
    <property type="match status" value="1"/>
</dbReference>
<reference evidence="2" key="1">
    <citation type="submission" date="2013-01" db="EMBL/GenBank/DDBJ databases">
        <title>Draft Genome Sequence of a Mulberry Tree, Morus notabilis C.K. Schneid.</title>
        <authorList>
            <person name="He N."/>
            <person name="Zhao S."/>
        </authorList>
    </citation>
    <scope>NUCLEOTIDE SEQUENCE</scope>
</reference>
<keyword evidence="2" id="KW-1185">Reference proteome</keyword>
<dbReference type="Proteomes" id="UP000030645">
    <property type="component" value="Unassembled WGS sequence"/>
</dbReference>
<dbReference type="PANTHER" id="PTHR37263">
    <property type="entry name" value="EXPRESSED PROTEIN"/>
    <property type="match status" value="1"/>
</dbReference>
<proteinExistence type="predicted"/>
<evidence type="ECO:0000313" key="2">
    <source>
        <dbReference type="Proteomes" id="UP000030645"/>
    </source>
</evidence>
<evidence type="ECO:0000313" key="1">
    <source>
        <dbReference type="EMBL" id="EXC05790.1"/>
    </source>
</evidence>
<sequence>MHLWPTIKFRESWKLSSISKVDRTITKMRSQKKAEVAAALQQNLLDKSGTESDAPAKVPTLPYSNESWFCVLSRDFLFAATCCCCCGDTGRTYSLKDSFLDNDAVVTNLHSDLFSVHYTSS</sequence>